<evidence type="ECO:0000313" key="2">
    <source>
        <dbReference type="EMBL" id="GBN15175.1"/>
    </source>
</evidence>
<keyword evidence="3" id="KW-1185">Reference proteome</keyword>
<feature type="compositionally biased region" description="Polar residues" evidence="1">
    <location>
        <begin position="62"/>
        <end position="80"/>
    </location>
</feature>
<evidence type="ECO:0000256" key="1">
    <source>
        <dbReference type="SAM" id="MobiDB-lite"/>
    </source>
</evidence>
<organism evidence="2 3">
    <name type="scientific">Araneus ventricosus</name>
    <name type="common">Orbweaver spider</name>
    <name type="synonym">Epeira ventricosa</name>
    <dbReference type="NCBI Taxonomy" id="182803"/>
    <lineage>
        <taxon>Eukaryota</taxon>
        <taxon>Metazoa</taxon>
        <taxon>Ecdysozoa</taxon>
        <taxon>Arthropoda</taxon>
        <taxon>Chelicerata</taxon>
        <taxon>Arachnida</taxon>
        <taxon>Araneae</taxon>
        <taxon>Araneomorphae</taxon>
        <taxon>Entelegynae</taxon>
        <taxon>Araneoidea</taxon>
        <taxon>Araneidae</taxon>
        <taxon>Araneus</taxon>
    </lineage>
</organism>
<sequence length="80" mass="8479">MRVPDVITPPSTKEIFSSVGHLERCAAQPVSPLSTSPGNESCQSVRKGDAQSSNGAKYGSCATKTNNPIEYNPNRLNSIS</sequence>
<reference evidence="2 3" key="1">
    <citation type="journal article" date="2019" name="Sci. Rep.">
        <title>Orb-weaving spider Araneus ventricosus genome elucidates the spidroin gene catalogue.</title>
        <authorList>
            <person name="Kono N."/>
            <person name="Nakamura H."/>
            <person name="Ohtoshi R."/>
            <person name="Moran D.A.P."/>
            <person name="Shinohara A."/>
            <person name="Yoshida Y."/>
            <person name="Fujiwara M."/>
            <person name="Mori M."/>
            <person name="Tomita M."/>
            <person name="Arakawa K."/>
        </authorList>
    </citation>
    <scope>NUCLEOTIDE SEQUENCE [LARGE SCALE GENOMIC DNA]</scope>
</reference>
<dbReference type="Proteomes" id="UP000499080">
    <property type="component" value="Unassembled WGS sequence"/>
</dbReference>
<evidence type="ECO:0000313" key="3">
    <source>
        <dbReference type="Proteomes" id="UP000499080"/>
    </source>
</evidence>
<protein>
    <submittedName>
        <fullName evidence="2">Uncharacterized protein</fullName>
    </submittedName>
</protein>
<comment type="caution">
    <text evidence="2">The sequence shown here is derived from an EMBL/GenBank/DDBJ whole genome shotgun (WGS) entry which is preliminary data.</text>
</comment>
<accession>A0A4Y2LK66</accession>
<feature type="region of interest" description="Disordered" evidence="1">
    <location>
        <begin position="28"/>
        <end position="80"/>
    </location>
</feature>
<dbReference type="EMBL" id="BGPR01005993">
    <property type="protein sequence ID" value="GBN15175.1"/>
    <property type="molecule type" value="Genomic_DNA"/>
</dbReference>
<name>A0A4Y2LK66_ARAVE</name>
<gene>
    <name evidence="2" type="ORF">AVEN_73628_1</name>
</gene>
<proteinExistence type="predicted"/>
<feature type="compositionally biased region" description="Polar residues" evidence="1">
    <location>
        <begin position="31"/>
        <end position="55"/>
    </location>
</feature>
<dbReference type="AlphaFoldDB" id="A0A4Y2LK66"/>